<accession>N8RKU9</accession>
<reference evidence="1 2" key="1">
    <citation type="submission" date="2013-02" db="EMBL/GenBank/DDBJ databases">
        <title>The Genome Sequence of Acinetobacter parvus CIP 108168.</title>
        <authorList>
            <consortium name="The Broad Institute Genome Sequencing Platform"/>
            <consortium name="The Broad Institute Genome Sequencing Center for Infectious Disease"/>
            <person name="Cerqueira G."/>
            <person name="Feldgarden M."/>
            <person name="Courvalin P."/>
            <person name="Perichon B."/>
            <person name="Grillot-Courvalin C."/>
            <person name="Clermont D."/>
            <person name="Rocha E."/>
            <person name="Yoon E.-J."/>
            <person name="Nemec A."/>
            <person name="Walker B."/>
            <person name="Young S.K."/>
            <person name="Zeng Q."/>
            <person name="Gargeya S."/>
            <person name="Fitzgerald M."/>
            <person name="Haas B."/>
            <person name="Abouelleil A."/>
            <person name="Alvarado L."/>
            <person name="Arachchi H.M."/>
            <person name="Berlin A.M."/>
            <person name="Chapman S.B."/>
            <person name="Dewar J."/>
            <person name="Goldberg J."/>
            <person name="Griggs A."/>
            <person name="Gujja S."/>
            <person name="Hansen M."/>
            <person name="Howarth C."/>
            <person name="Imamovic A."/>
            <person name="Larimer J."/>
            <person name="McCowan C."/>
            <person name="Murphy C."/>
            <person name="Neiman D."/>
            <person name="Pearson M."/>
            <person name="Priest M."/>
            <person name="Roberts A."/>
            <person name="Saif S."/>
            <person name="Shea T."/>
            <person name="Sisk P."/>
            <person name="Sykes S."/>
            <person name="Wortman J."/>
            <person name="Nusbaum C."/>
            <person name="Birren B."/>
        </authorList>
    </citation>
    <scope>NUCLEOTIDE SEQUENCE [LARGE SCALE GENOMIC DNA]</scope>
    <source>
        <strain evidence="1 2">CIP 108168</strain>
    </source>
</reference>
<evidence type="ECO:0000313" key="1">
    <source>
        <dbReference type="EMBL" id="ENU36018.1"/>
    </source>
</evidence>
<gene>
    <name evidence="1" type="ORF">F988_01769</name>
</gene>
<dbReference type="AlphaFoldDB" id="N8RKU9"/>
<dbReference type="EMBL" id="APOM01000047">
    <property type="protein sequence ID" value="ENU36018.1"/>
    <property type="molecule type" value="Genomic_DNA"/>
</dbReference>
<sequence>MKNIIRLFLIIFILSSFNVYAEKFSERFPNLIKDGVLIKESDYLAQGLKPYYKDSEIYFFEDTNVFFEMKLLPLDTIMIRDMDNDVANFGYGLLHNYPDQSWQVKCTKDKITDQVTCAIFNNTVNIMHTRNRRMVSSTKNMSNLNFKKEQLLRIDKNKAISVNGIFENEKYNQIVSQMKNGIDVKSRFYDLSGNEYNNEANLQGFKEAYLYMTKLETKLNAH</sequence>
<comment type="caution">
    <text evidence="1">The sequence shown here is derived from an EMBL/GenBank/DDBJ whole genome shotgun (WGS) entry which is preliminary data.</text>
</comment>
<dbReference type="HOGENOM" id="CLU_1243139_0_0_6"/>
<proteinExistence type="predicted"/>
<dbReference type="Proteomes" id="UP000023776">
    <property type="component" value="Unassembled WGS sequence"/>
</dbReference>
<evidence type="ECO:0000313" key="2">
    <source>
        <dbReference type="Proteomes" id="UP000023776"/>
    </source>
</evidence>
<name>N8RKU9_9GAMM</name>
<dbReference type="GeneID" id="99690094"/>
<protein>
    <submittedName>
        <fullName evidence="1">Uncharacterized protein</fullName>
    </submittedName>
</protein>
<keyword evidence="2" id="KW-1185">Reference proteome</keyword>
<dbReference type="RefSeq" id="WP_004682550.1">
    <property type="nucleotide sequence ID" value="NZ_AIEB01000012.1"/>
</dbReference>
<organism evidence="1 2">
    <name type="scientific">Acinetobacter parvus DSM 16617 = CIP 108168</name>
    <dbReference type="NCBI Taxonomy" id="981333"/>
    <lineage>
        <taxon>Bacteria</taxon>
        <taxon>Pseudomonadati</taxon>
        <taxon>Pseudomonadota</taxon>
        <taxon>Gammaproteobacteria</taxon>
        <taxon>Moraxellales</taxon>
        <taxon>Moraxellaceae</taxon>
        <taxon>Acinetobacter</taxon>
    </lineage>
</organism>
<dbReference type="PATRIC" id="fig|981333.9.peg.1825"/>